<feature type="non-terminal residue" evidence="1">
    <location>
        <position position="15"/>
    </location>
</feature>
<accession>A0A067EYW7</accession>
<dbReference type="Proteomes" id="UP000027120">
    <property type="component" value="Unassembled WGS sequence"/>
</dbReference>
<proteinExistence type="predicted"/>
<name>A0A067EYW7_CITSI</name>
<sequence length="15" mass="1665">MSSDPLPPLPENRIV</sequence>
<keyword evidence="2" id="KW-1185">Reference proteome</keyword>
<organism evidence="1 2">
    <name type="scientific">Citrus sinensis</name>
    <name type="common">Sweet orange</name>
    <name type="synonym">Citrus aurantium var. sinensis</name>
    <dbReference type="NCBI Taxonomy" id="2711"/>
    <lineage>
        <taxon>Eukaryota</taxon>
        <taxon>Viridiplantae</taxon>
        <taxon>Streptophyta</taxon>
        <taxon>Embryophyta</taxon>
        <taxon>Tracheophyta</taxon>
        <taxon>Spermatophyta</taxon>
        <taxon>Magnoliopsida</taxon>
        <taxon>eudicotyledons</taxon>
        <taxon>Gunneridae</taxon>
        <taxon>Pentapetalae</taxon>
        <taxon>rosids</taxon>
        <taxon>malvids</taxon>
        <taxon>Sapindales</taxon>
        <taxon>Rutaceae</taxon>
        <taxon>Aurantioideae</taxon>
        <taxon>Citrus</taxon>
    </lineage>
</organism>
<gene>
    <name evidence="1" type="ORF">CISIN_1g0467892mg</name>
</gene>
<protein>
    <submittedName>
        <fullName evidence="1">Uncharacterized protein</fullName>
    </submittedName>
</protein>
<dbReference type="EMBL" id="KK784932">
    <property type="protein sequence ID" value="KDO60334.1"/>
    <property type="molecule type" value="Genomic_DNA"/>
</dbReference>
<reference evidence="1 2" key="1">
    <citation type="submission" date="2014-04" db="EMBL/GenBank/DDBJ databases">
        <authorList>
            <consortium name="International Citrus Genome Consortium"/>
            <person name="Gmitter F."/>
            <person name="Chen C."/>
            <person name="Farmerie W."/>
            <person name="Harkins T."/>
            <person name="Desany B."/>
            <person name="Mohiuddin M."/>
            <person name="Kodira C."/>
            <person name="Borodovsky M."/>
            <person name="Lomsadze A."/>
            <person name="Burns P."/>
            <person name="Jenkins J."/>
            <person name="Prochnik S."/>
            <person name="Shu S."/>
            <person name="Chapman J."/>
            <person name="Pitluck S."/>
            <person name="Schmutz J."/>
            <person name="Rokhsar D."/>
        </authorList>
    </citation>
    <scope>NUCLEOTIDE SEQUENCE</scope>
</reference>
<evidence type="ECO:0000313" key="2">
    <source>
        <dbReference type="Proteomes" id="UP000027120"/>
    </source>
</evidence>
<evidence type="ECO:0000313" key="1">
    <source>
        <dbReference type="EMBL" id="KDO60334.1"/>
    </source>
</evidence>